<dbReference type="Pfam" id="PF02201">
    <property type="entry name" value="SWIB"/>
    <property type="match status" value="1"/>
</dbReference>
<dbReference type="Proteomes" id="UP000549394">
    <property type="component" value="Unassembled WGS sequence"/>
</dbReference>
<dbReference type="PROSITE" id="PS51998">
    <property type="entry name" value="DEK_C"/>
    <property type="match status" value="1"/>
</dbReference>
<dbReference type="Gene3D" id="1.10.245.10">
    <property type="entry name" value="SWIB/MDM2 domain"/>
    <property type="match status" value="1"/>
</dbReference>
<dbReference type="InterPro" id="IPR036885">
    <property type="entry name" value="SWIB_MDM2_dom_sf"/>
</dbReference>
<protein>
    <submittedName>
        <fullName evidence="4">DgyrCDS851</fullName>
    </submittedName>
</protein>
<accession>A0A7I8V5R4</accession>
<dbReference type="PROSITE" id="PS51925">
    <property type="entry name" value="SWIB_MDM2"/>
    <property type="match status" value="1"/>
</dbReference>
<evidence type="ECO:0000313" key="4">
    <source>
        <dbReference type="EMBL" id="CAD5111552.1"/>
    </source>
</evidence>
<dbReference type="EMBL" id="CAJFCJ010000001">
    <property type="protein sequence ID" value="CAD5111552.1"/>
    <property type="molecule type" value="Genomic_DNA"/>
</dbReference>
<dbReference type="OrthoDB" id="10251073at2759"/>
<evidence type="ECO:0000256" key="1">
    <source>
        <dbReference type="SAM" id="MobiDB-lite"/>
    </source>
</evidence>
<dbReference type="PANTHER" id="PTHR13844">
    <property type="entry name" value="SWI/SNF-RELATED MATRIX-ASSOCIATED ACTIN-DEPENDENT REGULATOR OF CHROMATIN SUBFAMILY D"/>
    <property type="match status" value="1"/>
</dbReference>
<dbReference type="CDD" id="cd10567">
    <property type="entry name" value="SWIB-MDM2_like"/>
    <property type="match status" value="1"/>
</dbReference>
<gene>
    <name evidence="4" type="ORF">DGYR_LOCUS837</name>
</gene>
<dbReference type="AlphaFoldDB" id="A0A7I8V5R4"/>
<feature type="domain" description="DM2" evidence="2">
    <location>
        <begin position="134"/>
        <end position="211"/>
    </location>
</feature>
<name>A0A7I8V5R4_9ANNE</name>
<dbReference type="SMART" id="SM00151">
    <property type="entry name" value="SWIB"/>
    <property type="match status" value="1"/>
</dbReference>
<reference evidence="4 5" key="1">
    <citation type="submission" date="2020-08" db="EMBL/GenBank/DDBJ databases">
        <authorList>
            <person name="Hejnol A."/>
        </authorList>
    </citation>
    <scope>NUCLEOTIDE SEQUENCE [LARGE SCALE GENOMIC DNA]</scope>
</reference>
<feature type="region of interest" description="Disordered" evidence="1">
    <location>
        <begin position="53"/>
        <end position="131"/>
    </location>
</feature>
<feature type="domain" description="DEK-C" evidence="3">
    <location>
        <begin position="3"/>
        <end position="58"/>
    </location>
</feature>
<keyword evidence="5" id="KW-1185">Reference proteome</keyword>
<dbReference type="InterPro" id="IPR003121">
    <property type="entry name" value="SWIB_MDM2_domain"/>
</dbReference>
<dbReference type="Gene3D" id="1.10.10.60">
    <property type="entry name" value="Homeodomain-like"/>
    <property type="match status" value="1"/>
</dbReference>
<evidence type="ECO:0000313" key="5">
    <source>
        <dbReference type="Proteomes" id="UP000549394"/>
    </source>
</evidence>
<dbReference type="SUPFAM" id="SSF109715">
    <property type="entry name" value="DEK C-terminal domain"/>
    <property type="match status" value="1"/>
</dbReference>
<dbReference type="InterPro" id="IPR019835">
    <property type="entry name" value="SWIB_domain"/>
</dbReference>
<organism evidence="4 5">
    <name type="scientific">Dimorphilus gyrociliatus</name>
    <dbReference type="NCBI Taxonomy" id="2664684"/>
    <lineage>
        <taxon>Eukaryota</taxon>
        <taxon>Metazoa</taxon>
        <taxon>Spiralia</taxon>
        <taxon>Lophotrochozoa</taxon>
        <taxon>Annelida</taxon>
        <taxon>Polychaeta</taxon>
        <taxon>Polychaeta incertae sedis</taxon>
        <taxon>Dinophilidae</taxon>
        <taxon>Dimorphilus</taxon>
    </lineage>
</organism>
<evidence type="ECO:0000259" key="2">
    <source>
        <dbReference type="PROSITE" id="PS51925"/>
    </source>
</evidence>
<sequence>MSEITENKLKKDILEILKGADLNSISAKKVRKELEEKYDEDLLEKKQQIDDLVMACLEEMEEKEAHDSSASEPEEAASDDDEPKLKKKKKNQSDSDWDGDDDDEAPKKPKAKPKKKAAATTNDKPEKAVKKKTGYNADLVLSEALAKVVGAEKLPRSEVVKRMWGYVKEKNLQDPRNKQFTLCDDALQEVFGRKRVKMFGMMKFLTKHMSADTS</sequence>
<feature type="compositionally biased region" description="Acidic residues" evidence="1">
    <location>
        <begin position="72"/>
        <end position="82"/>
    </location>
</feature>
<feature type="compositionally biased region" description="Acidic residues" evidence="1">
    <location>
        <begin position="95"/>
        <end position="104"/>
    </location>
</feature>
<evidence type="ECO:0000259" key="3">
    <source>
        <dbReference type="PROSITE" id="PS51998"/>
    </source>
</evidence>
<dbReference type="InterPro" id="IPR014876">
    <property type="entry name" value="DEK_C"/>
</dbReference>
<comment type="caution">
    <text evidence="4">The sequence shown here is derived from an EMBL/GenBank/DDBJ whole genome shotgun (WGS) entry which is preliminary data.</text>
</comment>
<dbReference type="SUPFAM" id="SSF47592">
    <property type="entry name" value="SWIB/MDM2 domain"/>
    <property type="match status" value="1"/>
</dbReference>
<dbReference type="Pfam" id="PF08766">
    <property type="entry name" value="DEK_C"/>
    <property type="match status" value="1"/>
</dbReference>
<feature type="compositionally biased region" description="Basic residues" evidence="1">
    <location>
        <begin position="108"/>
        <end position="117"/>
    </location>
</feature>
<proteinExistence type="predicted"/>